<keyword evidence="3" id="KW-0378">Hydrolase</keyword>
<gene>
    <name evidence="16" type="ORF">CTI12_AA096480</name>
</gene>
<keyword evidence="17" id="KW-1185">Reference proteome</keyword>
<keyword evidence="13" id="KW-0539">Nucleus</keyword>
<evidence type="ECO:0000256" key="3">
    <source>
        <dbReference type="ARBA" id="ARBA00022722"/>
    </source>
</evidence>
<keyword evidence="7" id="KW-0863">Zinc-finger</keyword>
<dbReference type="InterPro" id="IPR036890">
    <property type="entry name" value="HATPase_C_sf"/>
</dbReference>
<dbReference type="Gene3D" id="3.30.565.10">
    <property type="entry name" value="Histidine kinase-like ATPase, C-terminal domain"/>
    <property type="match status" value="1"/>
</dbReference>
<keyword evidence="4" id="KW-0479">Metal-binding</keyword>
<accession>A0A2U1PXQ8</accession>
<organism evidence="16 17">
    <name type="scientific">Artemisia annua</name>
    <name type="common">Sweet wormwood</name>
    <dbReference type="NCBI Taxonomy" id="35608"/>
    <lineage>
        <taxon>Eukaryota</taxon>
        <taxon>Viridiplantae</taxon>
        <taxon>Streptophyta</taxon>
        <taxon>Embryophyta</taxon>
        <taxon>Tracheophyta</taxon>
        <taxon>Spermatophyta</taxon>
        <taxon>Magnoliopsida</taxon>
        <taxon>eudicotyledons</taxon>
        <taxon>Gunneridae</taxon>
        <taxon>Pentapetalae</taxon>
        <taxon>asterids</taxon>
        <taxon>campanulids</taxon>
        <taxon>Asterales</taxon>
        <taxon>Asteraceae</taxon>
        <taxon>Asteroideae</taxon>
        <taxon>Anthemideae</taxon>
        <taxon>Artemisiinae</taxon>
        <taxon>Artemisia</taxon>
    </lineage>
</organism>
<evidence type="ECO:0000256" key="1">
    <source>
        <dbReference type="ARBA" id="ARBA00004123"/>
    </source>
</evidence>
<dbReference type="PANTHER" id="PTHR23336:SF11">
    <property type="entry name" value="OS06G0622000 PROTEIN"/>
    <property type="match status" value="1"/>
</dbReference>
<dbReference type="SUPFAM" id="SSF55874">
    <property type="entry name" value="ATPase domain of HSP90 chaperone/DNA topoisomerase II/histidine kinase"/>
    <property type="match status" value="1"/>
</dbReference>
<dbReference type="Pfam" id="PF13589">
    <property type="entry name" value="HATPase_c_3"/>
    <property type="match status" value="1"/>
</dbReference>
<keyword evidence="12" id="KW-0234">DNA repair</keyword>
<dbReference type="GO" id="GO:0005634">
    <property type="term" value="C:nucleus"/>
    <property type="evidence" value="ECO:0007669"/>
    <property type="project" value="UniProtKB-SubCell"/>
</dbReference>
<feature type="compositionally biased region" description="Basic and acidic residues" evidence="14">
    <location>
        <begin position="53"/>
        <end position="63"/>
    </location>
</feature>
<evidence type="ECO:0000256" key="10">
    <source>
        <dbReference type="ARBA" id="ARBA00023054"/>
    </source>
</evidence>
<dbReference type="Gene3D" id="3.30.40.100">
    <property type="match status" value="1"/>
</dbReference>
<keyword evidence="9" id="KW-0156">Chromatin regulator</keyword>
<keyword evidence="10" id="KW-0175">Coiled coil</keyword>
<evidence type="ECO:0000256" key="14">
    <source>
        <dbReference type="SAM" id="MobiDB-lite"/>
    </source>
</evidence>
<dbReference type="PROSITE" id="PS51050">
    <property type="entry name" value="ZF_CW"/>
    <property type="match status" value="1"/>
</dbReference>
<dbReference type="InterPro" id="IPR041006">
    <property type="entry name" value="Morc_S5"/>
</dbReference>
<dbReference type="EMBL" id="PKPP01000619">
    <property type="protein sequence ID" value="PWA90559.1"/>
    <property type="molecule type" value="Genomic_DNA"/>
</dbReference>
<evidence type="ECO:0000256" key="4">
    <source>
        <dbReference type="ARBA" id="ARBA00022723"/>
    </source>
</evidence>
<feature type="region of interest" description="Disordered" evidence="14">
    <location>
        <begin position="636"/>
        <end position="674"/>
    </location>
</feature>
<keyword evidence="3" id="KW-0540">Nuclease</keyword>
<sequence>MTWLNNDNEVRLQNSESSSEDTRMGNMVFSRNDYKDPYPDPNIGCSLNQPQESRVENRNRQESIAKGQTTPKKNYVATHPSYLRTLSQPHSEWLFGAIAEFVDNSRDAEATMLDISIEMIGSSGNEIPMLAVVDNGHGMGHDDISKMVMFGNEQPDTNDPNRIGRFGVGFKIAEIPVVTYARNGHLMDIDTNIQDEASAKCNLQTIIEFSPFNEYYIGEKIALFNKQRTGTQVYVWNLMQCGSEYSLEWDAGLNGRSSFHQGDIFIRSRRPRCRFNEVRLDYSLRSYLEVIFLDPQMAIKVQGSLVKSRPLARFLHNTSIQKGSVLNKPVQLVLGYTQHDLEQRSCGIFLYWHGRLIEAYKRVGSMTTNGEKSHGIIGVIDVTKVMDDGDHVGVHISKQQFKRCIAYDKLEDWLGEKADEYMKNTIDKETSGSLIRPDHEWAQCNMCRKWRMLDPKFDSKTLPIEWFCYMKPFNGKCDMPEEEIQGPRVAVVSSRKAGTVRQRRSGPERQCDIPEEEIQGPRVAVVSSQQSGMVRQRRSGPERLCDIPEEEIQGPRVAVVSSRQAGTVRQRKSGPKRLCDIPEEEIQGPLVVVVSSRQAGTMRQRRSGLKRLCDIPEEEIQGLRVAVVSSHSTKDICKEKSPQQKKRQQKCKAKDAAGTVQQHRTLPKRQCRMG</sequence>
<keyword evidence="11" id="KW-0943">RNA-mediated gene silencing</keyword>
<evidence type="ECO:0000259" key="15">
    <source>
        <dbReference type="PROSITE" id="PS51050"/>
    </source>
</evidence>
<evidence type="ECO:0000256" key="9">
    <source>
        <dbReference type="ARBA" id="ARBA00022853"/>
    </source>
</evidence>
<name>A0A2U1PXQ8_ARTAN</name>
<dbReference type="GO" id="GO:0006325">
    <property type="term" value="P:chromatin organization"/>
    <property type="evidence" value="ECO:0007669"/>
    <property type="project" value="UniProtKB-KW"/>
</dbReference>
<feature type="region of interest" description="Disordered" evidence="14">
    <location>
        <begin position="1"/>
        <end position="24"/>
    </location>
</feature>
<dbReference type="GO" id="GO:0016887">
    <property type="term" value="F:ATP hydrolysis activity"/>
    <property type="evidence" value="ECO:0007669"/>
    <property type="project" value="InterPro"/>
</dbReference>
<evidence type="ECO:0000256" key="2">
    <source>
        <dbReference type="ARBA" id="ARBA00007845"/>
    </source>
</evidence>
<keyword evidence="6" id="KW-0227">DNA damage</keyword>
<dbReference type="GO" id="GO:0031047">
    <property type="term" value="P:regulatory ncRNA-mediated gene silencing"/>
    <property type="evidence" value="ECO:0007669"/>
    <property type="project" value="UniProtKB-KW"/>
</dbReference>
<dbReference type="Pfam" id="PF07496">
    <property type="entry name" value="zf-CW"/>
    <property type="match status" value="1"/>
</dbReference>
<evidence type="ECO:0000256" key="11">
    <source>
        <dbReference type="ARBA" id="ARBA00023158"/>
    </source>
</evidence>
<evidence type="ECO:0000256" key="5">
    <source>
        <dbReference type="ARBA" id="ARBA00022759"/>
    </source>
</evidence>
<evidence type="ECO:0000256" key="8">
    <source>
        <dbReference type="ARBA" id="ARBA00022833"/>
    </source>
</evidence>
<evidence type="ECO:0000256" key="7">
    <source>
        <dbReference type="ARBA" id="ARBA00022771"/>
    </source>
</evidence>
<dbReference type="AlphaFoldDB" id="A0A2U1PXQ8"/>
<keyword evidence="5" id="KW-0255">Endonuclease</keyword>
<evidence type="ECO:0000256" key="13">
    <source>
        <dbReference type="ARBA" id="ARBA00023242"/>
    </source>
</evidence>
<dbReference type="GO" id="GO:0004519">
    <property type="term" value="F:endonuclease activity"/>
    <property type="evidence" value="ECO:0007669"/>
    <property type="project" value="UniProtKB-KW"/>
</dbReference>
<evidence type="ECO:0000313" key="17">
    <source>
        <dbReference type="Proteomes" id="UP000245207"/>
    </source>
</evidence>
<feature type="region of interest" description="Disordered" evidence="14">
    <location>
        <begin position="41"/>
        <end position="72"/>
    </location>
</feature>
<comment type="caution">
    <text evidence="16">The sequence shown here is derived from an EMBL/GenBank/DDBJ whole genome shotgun (WGS) entry which is preliminary data.</text>
</comment>
<comment type="subcellular location">
    <subcellularLocation>
        <location evidence="1">Nucleus</location>
    </subcellularLocation>
</comment>
<keyword evidence="16" id="KW-0808">Transferase</keyword>
<feature type="domain" description="CW-type" evidence="15">
    <location>
        <begin position="435"/>
        <end position="485"/>
    </location>
</feature>
<feature type="compositionally biased region" description="Polar residues" evidence="14">
    <location>
        <begin position="1"/>
        <end position="17"/>
    </location>
</feature>
<evidence type="ECO:0000256" key="6">
    <source>
        <dbReference type="ARBA" id="ARBA00022763"/>
    </source>
</evidence>
<dbReference type="GO" id="GO:0016301">
    <property type="term" value="F:kinase activity"/>
    <property type="evidence" value="ECO:0007669"/>
    <property type="project" value="UniProtKB-KW"/>
</dbReference>
<reference evidence="16 17" key="1">
    <citation type="journal article" date="2018" name="Mol. Plant">
        <title>The genome of Artemisia annua provides insight into the evolution of Asteraceae family and artemisinin biosynthesis.</title>
        <authorList>
            <person name="Shen Q."/>
            <person name="Zhang L."/>
            <person name="Liao Z."/>
            <person name="Wang S."/>
            <person name="Yan T."/>
            <person name="Shi P."/>
            <person name="Liu M."/>
            <person name="Fu X."/>
            <person name="Pan Q."/>
            <person name="Wang Y."/>
            <person name="Lv Z."/>
            <person name="Lu X."/>
            <person name="Zhang F."/>
            <person name="Jiang W."/>
            <person name="Ma Y."/>
            <person name="Chen M."/>
            <person name="Hao X."/>
            <person name="Li L."/>
            <person name="Tang Y."/>
            <person name="Lv G."/>
            <person name="Zhou Y."/>
            <person name="Sun X."/>
            <person name="Brodelius P.E."/>
            <person name="Rose J.K.C."/>
            <person name="Tang K."/>
        </authorList>
    </citation>
    <scope>NUCLEOTIDE SEQUENCE [LARGE SCALE GENOMIC DNA]</scope>
    <source>
        <strain evidence="17">cv. Huhao1</strain>
        <tissue evidence="16">Leaf</tissue>
    </source>
</reference>
<evidence type="ECO:0000313" key="16">
    <source>
        <dbReference type="EMBL" id="PWA90559.1"/>
    </source>
</evidence>
<dbReference type="Pfam" id="PF17942">
    <property type="entry name" value="Morc6_S5"/>
    <property type="match status" value="1"/>
</dbReference>
<dbReference type="GO" id="GO:0008270">
    <property type="term" value="F:zinc ion binding"/>
    <property type="evidence" value="ECO:0007669"/>
    <property type="project" value="UniProtKB-KW"/>
</dbReference>
<dbReference type="GO" id="GO:0006281">
    <property type="term" value="P:DNA repair"/>
    <property type="evidence" value="ECO:0007669"/>
    <property type="project" value="UniProtKB-KW"/>
</dbReference>
<dbReference type="InterPro" id="IPR045261">
    <property type="entry name" value="MORC_ATPase"/>
</dbReference>
<comment type="similarity">
    <text evidence="2">Belongs to the MORC ATPase protein family.</text>
</comment>
<keyword evidence="8" id="KW-0862">Zinc</keyword>
<dbReference type="Proteomes" id="UP000245207">
    <property type="component" value="Unassembled WGS sequence"/>
</dbReference>
<evidence type="ECO:0000256" key="12">
    <source>
        <dbReference type="ARBA" id="ARBA00023204"/>
    </source>
</evidence>
<proteinExistence type="inferred from homology"/>
<dbReference type="GO" id="GO:0031349">
    <property type="term" value="P:positive regulation of defense response"/>
    <property type="evidence" value="ECO:0007669"/>
    <property type="project" value="UniProtKB-ARBA"/>
</dbReference>
<dbReference type="InterPro" id="IPR011124">
    <property type="entry name" value="Znf_CW"/>
</dbReference>
<protein>
    <submittedName>
        <fullName evidence="16">Histidine kinase-like ATPase domain, Zinc finger, CW-type</fullName>
    </submittedName>
</protein>
<feature type="compositionally biased region" description="Basic residues" evidence="14">
    <location>
        <begin position="665"/>
        <end position="674"/>
    </location>
</feature>
<dbReference type="PANTHER" id="PTHR23336">
    <property type="entry name" value="ZINC FINGER CW-TYPE COILED-COIL DOMAIN PROTEIN 3"/>
    <property type="match status" value="1"/>
</dbReference>
<keyword evidence="16" id="KW-0418">Kinase</keyword>
<dbReference type="OrthoDB" id="757982at2759"/>